<keyword evidence="3" id="KW-0963">Cytoplasm</keyword>
<evidence type="ECO:0000256" key="1">
    <source>
        <dbReference type="ARBA" id="ARBA00004496"/>
    </source>
</evidence>
<evidence type="ECO:0000259" key="8">
    <source>
        <dbReference type="PROSITE" id="PS51016"/>
    </source>
</evidence>
<sequence length="552" mass="61585">MRSTKSLSTGPISRYTDSPDSEWPSGEASFRGSAQGSIQGLVLGSDHNLENLSPMADFAMNYFRMETVGLTPSRRNFSEMVQHTEVPIQESLILYSDPELNNSSVQGFISLMQFMGDMPMKSKNTQPGCLSHILLIGKENELLRDELYCQVTKQTTNNPTRSSCILGWRLLSLMTGFFPCTSTLEPYITRHLHIISQDHGHPYQEMASVCMDNLQRSLSFGGRRNIPSHVEMEAILAGRTSRRIPIHLPGGVEYPTKMHSFSMAADVVADICKKMGISNTTEMKDFFIFANRVPVGTGRPLHPEEYLFDFQLDDSSIFLSLRRVMWRNALSFNSDLYVDFHYQQLLGDYLSGRLILPPVVGGSSSVQQIAELSALQHVAQEQGDQLSLPEIKQYLPSQDGLSRKLEEIHSFCLGQIVAMQSLSPQDAKTQFIERLSTLPFFGSNNFLAKKVSQRGCPSPCIVSISQEGVLCLHPKTQERAFLIPLADVQSMSTIPPKKQGKVPAVGINYGNPAHPNKVTIHLTEAKELCHILALIMEELIRPPINSSISNRH</sequence>
<dbReference type="PROSITE" id="PS51016">
    <property type="entry name" value="MYTH4"/>
    <property type="match status" value="1"/>
</dbReference>
<evidence type="ECO:0008006" key="11">
    <source>
        <dbReference type="Google" id="ProtNLM"/>
    </source>
</evidence>
<evidence type="ECO:0000256" key="6">
    <source>
        <dbReference type="SAM" id="MobiDB-lite"/>
    </source>
</evidence>
<feature type="domain" description="FERM" evidence="7">
    <location>
        <begin position="242"/>
        <end position="547"/>
    </location>
</feature>
<evidence type="ECO:0000256" key="4">
    <source>
        <dbReference type="ARBA" id="ARBA00022737"/>
    </source>
</evidence>
<dbReference type="InterPro" id="IPR051567">
    <property type="entry name" value="Unconventional_Myosin_ATPase"/>
</dbReference>
<evidence type="ECO:0000259" key="7">
    <source>
        <dbReference type="PROSITE" id="PS50057"/>
    </source>
</evidence>
<dbReference type="Pfam" id="PF00784">
    <property type="entry name" value="MyTH4"/>
    <property type="match status" value="1"/>
</dbReference>
<dbReference type="GO" id="GO:0003779">
    <property type="term" value="F:actin binding"/>
    <property type="evidence" value="ECO:0007669"/>
    <property type="project" value="UniProtKB-KW"/>
</dbReference>
<dbReference type="Gene3D" id="1.25.40.530">
    <property type="entry name" value="MyTH4 domain"/>
    <property type="match status" value="1"/>
</dbReference>
<dbReference type="STRING" id="43700.ENSMALP00000021888"/>
<organism evidence="9 10">
    <name type="scientific">Monopterus albus</name>
    <name type="common">Swamp eel</name>
    <dbReference type="NCBI Taxonomy" id="43700"/>
    <lineage>
        <taxon>Eukaryota</taxon>
        <taxon>Metazoa</taxon>
        <taxon>Chordata</taxon>
        <taxon>Craniata</taxon>
        <taxon>Vertebrata</taxon>
        <taxon>Euteleostomi</taxon>
        <taxon>Actinopterygii</taxon>
        <taxon>Neopterygii</taxon>
        <taxon>Teleostei</taxon>
        <taxon>Neoteleostei</taxon>
        <taxon>Acanthomorphata</taxon>
        <taxon>Anabantaria</taxon>
        <taxon>Synbranchiformes</taxon>
        <taxon>Synbranchidae</taxon>
        <taxon>Monopterus</taxon>
    </lineage>
</organism>
<dbReference type="CDD" id="cd14473">
    <property type="entry name" value="FERM_B-lobe"/>
    <property type="match status" value="1"/>
</dbReference>
<dbReference type="SUPFAM" id="SSF47031">
    <property type="entry name" value="Second domain of FERM"/>
    <property type="match status" value="1"/>
</dbReference>
<evidence type="ECO:0000313" key="10">
    <source>
        <dbReference type="Proteomes" id="UP000261600"/>
    </source>
</evidence>
<feature type="region of interest" description="Disordered" evidence="6">
    <location>
        <begin position="1"/>
        <end position="32"/>
    </location>
</feature>
<dbReference type="AlphaFoldDB" id="A0A3Q3JNR3"/>
<dbReference type="PROSITE" id="PS50057">
    <property type="entry name" value="FERM_3"/>
    <property type="match status" value="1"/>
</dbReference>
<name>A0A3Q3JNR3_MONAL</name>
<dbReference type="InterPro" id="IPR038185">
    <property type="entry name" value="MyTH4_dom_sf"/>
</dbReference>
<evidence type="ECO:0000256" key="2">
    <source>
        <dbReference type="ARBA" id="ARBA00008314"/>
    </source>
</evidence>
<comment type="subcellular location">
    <subcellularLocation>
        <location evidence="1">Cytoplasm</location>
    </subcellularLocation>
</comment>
<comment type="similarity">
    <text evidence="2">Belongs to the TRAFAC class myosin-kinesin ATPase superfamily. Myosin family.</text>
</comment>
<evidence type="ECO:0000313" key="9">
    <source>
        <dbReference type="Ensembl" id="ENSMALP00000021888.1"/>
    </source>
</evidence>
<proteinExistence type="inferred from homology"/>
<dbReference type="SMART" id="SM00295">
    <property type="entry name" value="B41"/>
    <property type="match status" value="1"/>
</dbReference>
<dbReference type="InterPro" id="IPR000299">
    <property type="entry name" value="FERM_domain"/>
</dbReference>
<keyword evidence="5" id="KW-0009">Actin-binding</keyword>
<keyword evidence="10" id="KW-1185">Reference proteome</keyword>
<dbReference type="Ensembl" id="ENSMALT00000022309.1">
    <property type="protein sequence ID" value="ENSMALP00000021888.1"/>
    <property type="gene ID" value="ENSMALG00000015305.1"/>
</dbReference>
<dbReference type="Proteomes" id="UP000261600">
    <property type="component" value="Unplaced"/>
</dbReference>
<evidence type="ECO:0000256" key="5">
    <source>
        <dbReference type="ARBA" id="ARBA00023203"/>
    </source>
</evidence>
<dbReference type="InterPro" id="IPR019748">
    <property type="entry name" value="FERM_central"/>
</dbReference>
<feature type="domain" description="MyTH4" evidence="8">
    <location>
        <begin position="83"/>
        <end position="236"/>
    </location>
</feature>
<feature type="compositionally biased region" description="Polar residues" evidence="6">
    <location>
        <begin position="1"/>
        <end position="18"/>
    </location>
</feature>
<evidence type="ECO:0000256" key="3">
    <source>
        <dbReference type="ARBA" id="ARBA00022490"/>
    </source>
</evidence>
<dbReference type="SMART" id="SM00139">
    <property type="entry name" value="MyTH4"/>
    <property type="match status" value="1"/>
</dbReference>
<keyword evidence="4" id="KW-0677">Repeat</keyword>
<dbReference type="GO" id="GO:0005856">
    <property type="term" value="C:cytoskeleton"/>
    <property type="evidence" value="ECO:0007669"/>
    <property type="project" value="InterPro"/>
</dbReference>
<dbReference type="InterPro" id="IPR000857">
    <property type="entry name" value="MyTH4_dom"/>
</dbReference>
<dbReference type="GO" id="GO:0005737">
    <property type="term" value="C:cytoplasm"/>
    <property type="evidence" value="ECO:0007669"/>
    <property type="project" value="UniProtKB-SubCell"/>
</dbReference>
<reference evidence="9" key="2">
    <citation type="submission" date="2025-09" db="UniProtKB">
        <authorList>
            <consortium name="Ensembl"/>
        </authorList>
    </citation>
    <scope>IDENTIFICATION</scope>
</reference>
<dbReference type="PANTHER" id="PTHR22692:SF16">
    <property type="entry name" value="MYOSIN XVB"/>
    <property type="match status" value="1"/>
</dbReference>
<dbReference type="InterPro" id="IPR035963">
    <property type="entry name" value="FERM_2"/>
</dbReference>
<dbReference type="PANTHER" id="PTHR22692">
    <property type="entry name" value="MYOSIN VII, XV"/>
    <property type="match status" value="1"/>
</dbReference>
<reference evidence="9" key="1">
    <citation type="submission" date="2025-08" db="UniProtKB">
        <authorList>
            <consortium name="Ensembl"/>
        </authorList>
    </citation>
    <scope>IDENTIFICATION</scope>
</reference>
<dbReference type="Pfam" id="PF00373">
    <property type="entry name" value="FERM_M"/>
    <property type="match status" value="1"/>
</dbReference>
<protein>
    <recommendedName>
        <fullName evidence="11">MyTH4 domain-containing protein</fullName>
    </recommendedName>
</protein>
<dbReference type="InterPro" id="IPR019749">
    <property type="entry name" value="Band_41_domain"/>
</dbReference>
<accession>A0A3Q3JNR3</accession>